<feature type="transmembrane region" description="Helical" evidence="2">
    <location>
        <begin position="36"/>
        <end position="57"/>
    </location>
</feature>
<evidence type="ECO:0000313" key="4">
    <source>
        <dbReference type="Proteomes" id="UP000033423"/>
    </source>
</evidence>
<dbReference type="EMBL" id="LACI01002586">
    <property type="protein sequence ID" value="KJU81723.1"/>
    <property type="molecule type" value="Genomic_DNA"/>
</dbReference>
<evidence type="ECO:0000256" key="2">
    <source>
        <dbReference type="SAM" id="Phobius"/>
    </source>
</evidence>
<name>A0A0F3GLZ8_9BACT</name>
<feature type="coiled-coil region" evidence="1">
    <location>
        <begin position="124"/>
        <end position="187"/>
    </location>
</feature>
<evidence type="ECO:0000313" key="3">
    <source>
        <dbReference type="EMBL" id="KJU81723.1"/>
    </source>
</evidence>
<reference evidence="3 4" key="1">
    <citation type="submission" date="2015-02" db="EMBL/GenBank/DDBJ databases">
        <title>Single-cell genomics of uncultivated deep-branching MTB reveals a conserved set of magnetosome genes.</title>
        <authorList>
            <person name="Kolinko S."/>
            <person name="Richter M."/>
            <person name="Glockner F.O."/>
            <person name="Brachmann A."/>
            <person name="Schuler D."/>
        </authorList>
    </citation>
    <scope>NUCLEOTIDE SEQUENCE [LARGE SCALE GENOMIC DNA]</scope>
    <source>
        <strain evidence="3">TM-1</strain>
    </source>
</reference>
<organism evidence="3 4">
    <name type="scientific">Candidatus Magnetobacterium bavaricum</name>
    <dbReference type="NCBI Taxonomy" id="29290"/>
    <lineage>
        <taxon>Bacteria</taxon>
        <taxon>Pseudomonadati</taxon>
        <taxon>Nitrospirota</taxon>
        <taxon>Thermodesulfovibrionia</taxon>
        <taxon>Thermodesulfovibrionales</taxon>
        <taxon>Candidatus Magnetobacteriaceae</taxon>
        <taxon>Candidatus Magnetobacterium</taxon>
    </lineage>
</organism>
<protein>
    <submittedName>
        <fullName evidence="3">Membrane protein</fullName>
    </submittedName>
</protein>
<dbReference type="Proteomes" id="UP000033423">
    <property type="component" value="Unassembled WGS sequence"/>
</dbReference>
<comment type="caution">
    <text evidence="3">The sequence shown here is derived from an EMBL/GenBank/DDBJ whole genome shotgun (WGS) entry which is preliminary data.</text>
</comment>
<gene>
    <name evidence="3" type="ORF">MBAV_006089</name>
</gene>
<keyword evidence="2" id="KW-1133">Transmembrane helix</keyword>
<evidence type="ECO:0000256" key="1">
    <source>
        <dbReference type="SAM" id="Coils"/>
    </source>
</evidence>
<keyword evidence="2" id="KW-0812">Transmembrane</keyword>
<keyword evidence="4" id="KW-1185">Reference proteome</keyword>
<keyword evidence="2" id="KW-0472">Membrane</keyword>
<proteinExistence type="predicted"/>
<keyword evidence="1" id="KW-0175">Coiled coil</keyword>
<sequence>MLELGFQIALTAILSLTVSSIDLFRDYGEDTLTKAWGWVFVYLLLNVFASVFVFIVLHNVDILSINKALLPFSEWVKSVFCGMFLLTIMKSRVFMVNVGQKGDVLNPEYRFQQIINVIKIQIAKKGLEDNLKNMQGLLMNLSIEELTNGANLITNIDELWLYSEEKNKSATNKLDEINKLKNDSKKKLALCNFIFRFGGKLDFDGLFSVESLLSHKKWEDLMAFLEHKKDRISDDETSYINKLREDHIKSPELNTDSKNDITELICKYYTHSEIFEVLNK</sequence>
<accession>A0A0F3GLZ8</accession>
<dbReference type="AlphaFoldDB" id="A0A0F3GLZ8"/>